<evidence type="ECO:0000256" key="1">
    <source>
        <dbReference type="SAM" id="MobiDB-lite"/>
    </source>
</evidence>
<sequence length="70" mass="8556">MTPKAIEPVQDPRIRYKDLTTRTRQRQHPTPRLTSRISWTEEERDQERMKGRNFENRKNGNDNEYVQNKN</sequence>
<dbReference type="Proteomes" id="UP000324800">
    <property type="component" value="Unassembled WGS sequence"/>
</dbReference>
<dbReference type="AlphaFoldDB" id="A0A5J4W2W7"/>
<gene>
    <name evidence="2" type="ORF">EZS28_015202</name>
</gene>
<evidence type="ECO:0000313" key="3">
    <source>
        <dbReference type="Proteomes" id="UP000324800"/>
    </source>
</evidence>
<proteinExistence type="predicted"/>
<reference evidence="2 3" key="1">
    <citation type="submission" date="2019-03" db="EMBL/GenBank/DDBJ databases">
        <title>Single cell metagenomics reveals metabolic interactions within the superorganism composed of flagellate Streblomastix strix and complex community of Bacteroidetes bacteria on its surface.</title>
        <authorList>
            <person name="Treitli S.C."/>
            <person name="Kolisko M."/>
            <person name="Husnik F."/>
            <person name="Keeling P."/>
            <person name="Hampl V."/>
        </authorList>
    </citation>
    <scope>NUCLEOTIDE SEQUENCE [LARGE SCALE GENOMIC DNA]</scope>
    <source>
        <strain evidence="2">ST1C</strain>
    </source>
</reference>
<protein>
    <submittedName>
        <fullName evidence="2">Uncharacterized protein</fullName>
    </submittedName>
</protein>
<comment type="caution">
    <text evidence="2">The sequence shown here is derived from an EMBL/GenBank/DDBJ whole genome shotgun (WGS) entry which is preliminary data.</text>
</comment>
<feature type="region of interest" description="Disordered" evidence="1">
    <location>
        <begin position="1"/>
        <end position="70"/>
    </location>
</feature>
<dbReference type="EMBL" id="SNRW01003652">
    <property type="protein sequence ID" value="KAA6389271.1"/>
    <property type="molecule type" value="Genomic_DNA"/>
</dbReference>
<organism evidence="2 3">
    <name type="scientific">Streblomastix strix</name>
    <dbReference type="NCBI Taxonomy" id="222440"/>
    <lineage>
        <taxon>Eukaryota</taxon>
        <taxon>Metamonada</taxon>
        <taxon>Preaxostyla</taxon>
        <taxon>Oxymonadida</taxon>
        <taxon>Streblomastigidae</taxon>
        <taxon>Streblomastix</taxon>
    </lineage>
</organism>
<feature type="compositionally biased region" description="Basic and acidic residues" evidence="1">
    <location>
        <begin position="10"/>
        <end position="21"/>
    </location>
</feature>
<feature type="compositionally biased region" description="Basic and acidic residues" evidence="1">
    <location>
        <begin position="39"/>
        <end position="61"/>
    </location>
</feature>
<name>A0A5J4W2W7_9EUKA</name>
<evidence type="ECO:0000313" key="2">
    <source>
        <dbReference type="EMBL" id="KAA6389271.1"/>
    </source>
</evidence>
<accession>A0A5J4W2W7</accession>